<proteinExistence type="predicted"/>
<evidence type="ECO:0000313" key="1">
    <source>
        <dbReference type="EMBL" id="JAH56491.1"/>
    </source>
</evidence>
<reference evidence="1" key="1">
    <citation type="submission" date="2014-11" db="EMBL/GenBank/DDBJ databases">
        <authorList>
            <person name="Amaro Gonzalez C."/>
        </authorList>
    </citation>
    <scope>NUCLEOTIDE SEQUENCE</scope>
</reference>
<protein>
    <submittedName>
        <fullName evidence="1">Uncharacterized protein</fullName>
    </submittedName>
</protein>
<sequence length="8" mass="1025">MTRYKNVN</sequence>
<dbReference type="EMBL" id="GBXM01052086">
    <property type="protein sequence ID" value="JAH56491.1"/>
    <property type="molecule type" value="Transcribed_RNA"/>
</dbReference>
<organism evidence="1">
    <name type="scientific">Anguilla anguilla</name>
    <name type="common">European freshwater eel</name>
    <name type="synonym">Muraena anguilla</name>
    <dbReference type="NCBI Taxonomy" id="7936"/>
    <lineage>
        <taxon>Eukaryota</taxon>
        <taxon>Metazoa</taxon>
        <taxon>Chordata</taxon>
        <taxon>Craniata</taxon>
        <taxon>Vertebrata</taxon>
        <taxon>Euteleostomi</taxon>
        <taxon>Actinopterygii</taxon>
        <taxon>Neopterygii</taxon>
        <taxon>Teleostei</taxon>
        <taxon>Anguilliformes</taxon>
        <taxon>Anguillidae</taxon>
        <taxon>Anguilla</taxon>
    </lineage>
</organism>
<name>A0A0E9TSF9_ANGAN</name>
<accession>A0A0E9TSF9</accession>
<reference evidence="1" key="2">
    <citation type="journal article" date="2015" name="Fish Shellfish Immunol.">
        <title>Early steps in the European eel (Anguilla anguilla)-Vibrio vulnificus interaction in the gills: Role of the RtxA13 toxin.</title>
        <authorList>
            <person name="Callol A."/>
            <person name="Pajuelo D."/>
            <person name="Ebbesson L."/>
            <person name="Teles M."/>
            <person name="MacKenzie S."/>
            <person name="Amaro C."/>
        </authorList>
    </citation>
    <scope>NUCLEOTIDE SEQUENCE</scope>
</reference>